<accession>A0A1G7ECY9</accession>
<evidence type="ECO:0000313" key="1">
    <source>
        <dbReference type="EMBL" id="SDE61564.1"/>
    </source>
</evidence>
<reference evidence="1 2" key="1">
    <citation type="submission" date="2016-10" db="EMBL/GenBank/DDBJ databases">
        <authorList>
            <person name="de Groot N.N."/>
        </authorList>
    </citation>
    <scope>NUCLEOTIDE SEQUENCE [LARGE SCALE GENOMIC DNA]</scope>
    <source>
        <strain evidence="1 2">DSM 24015</strain>
    </source>
</reference>
<dbReference type="AlphaFoldDB" id="A0A1G7ECY9"/>
<evidence type="ECO:0000313" key="2">
    <source>
        <dbReference type="Proteomes" id="UP000198517"/>
    </source>
</evidence>
<organism evidence="1 2">
    <name type="scientific">Riemerella columbipharyngis</name>
    <dbReference type="NCBI Taxonomy" id="1071918"/>
    <lineage>
        <taxon>Bacteria</taxon>
        <taxon>Pseudomonadati</taxon>
        <taxon>Bacteroidota</taxon>
        <taxon>Flavobacteriia</taxon>
        <taxon>Flavobacteriales</taxon>
        <taxon>Weeksellaceae</taxon>
        <taxon>Riemerella</taxon>
    </lineage>
</organism>
<sequence length="33" mass="4082">MLELYKAIPKDDIENILSFNYLWKNAYEYLKEI</sequence>
<dbReference type="STRING" id="1071918.SAMN05421544_11529"/>
<gene>
    <name evidence="1" type="ORF">SAMN05421544_11529</name>
</gene>
<dbReference type="EMBL" id="FNAS01000015">
    <property type="protein sequence ID" value="SDE61564.1"/>
    <property type="molecule type" value="Genomic_DNA"/>
</dbReference>
<name>A0A1G7ECY9_9FLAO</name>
<proteinExistence type="predicted"/>
<dbReference type="Proteomes" id="UP000198517">
    <property type="component" value="Unassembled WGS sequence"/>
</dbReference>
<protein>
    <submittedName>
        <fullName evidence="1">Uncharacterized protein</fullName>
    </submittedName>
</protein>
<keyword evidence="2" id="KW-1185">Reference proteome</keyword>